<proteinExistence type="predicted"/>
<evidence type="ECO:0000256" key="1">
    <source>
        <dbReference type="SAM" id="MobiDB-lite"/>
    </source>
</evidence>
<reference evidence="2 3" key="1">
    <citation type="submission" date="2023-03" db="EMBL/GenBank/DDBJ databases">
        <title>High-quality genome of Scylla paramamosain provides insights in environmental adaptation.</title>
        <authorList>
            <person name="Zhang L."/>
        </authorList>
    </citation>
    <scope>NUCLEOTIDE SEQUENCE [LARGE SCALE GENOMIC DNA]</scope>
    <source>
        <strain evidence="2">LZ_2023a</strain>
        <tissue evidence="2">Muscle</tissue>
    </source>
</reference>
<protein>
    <submittedName>
        <fullName evidence="2">Uncharacterized protein</fullName>
    </submittedName>
</protein>
<accession>A0AAW0U063</accession>
<feature type="region of interest" description="Disordered" evidence="1">
    <location>
        <begin position="1"/>
        <end position="32"/>
    </location>
</feature>
<keyword evidence="3" id="KW-1185">Reference proteome</keyword>
<evidence type="ECO:0000313" key="3">
    <source>
        <dbReference type="Proteomes" id="UP001487740"/>
    </source>
</evidence>
<feature type="region of interest" description="Disordered" evidence="1">
    <location>
        <begin position="107"/>
        <end position="147"/>
    </location>
</feature>
<feature type="compositionally biased region" description="Polar residues" evidence="1">
    <location>
        <begin position="115"/>
        <end position="144"/>
    </location>
</feature>
<dbReference type="AlphaFoldDB" id="A0AAW0U063"/>
<gene>
    <name evidence="2" type="ORF">O3P69_013427</name>
</gene>
<evidence type="ECO:0000313" key="2">
    <source>
        <dbReference type="EMBL" id="KAK8393433.1"/>
    </source>
</evidence>
<comment type="caution">
    <text evidence="2">The sequence shown here is derived from an EMBL/GenBank/DDBJ whole genome shotgun (WGS) entry which is preliminary data.</text>
</comment>
<feature type="region of interest" description="Disordered" evidence="1">
    <location>
        <begin position="183"/>
        <end position="202"/>
    </location>
</feature>
<dbReference type="EMBL" id="JARAKH010000021">
    <property type="protein sequence ID" value="KAK8393433.1"/>
    <property type="molecule type" value="Genomic_DNA"/>
</dbReference>
<organism evidence="2 3">
    <name type="scientific">Scylla paramamosain</name>
    <name type="common">Mud crab</name>
    <dbReference type="NCBI Taxonomy" id="85552"/>
    <lineage>
        <taxon>Eukaryota</taxon>
        <taxon>Metazoa</taxon>
        <taxon>Ecdysozoa</taxon>
        <taxon>Arthropoda</taxon>
        <taxon>Crustacea</taxon>
        <taxon>Multicrustacea</taxon>
        <taxon>Malacostraca</taxon>
        <taxon>Eumalacostraca</taxon>
        <taxon>Eucarida</taxon>
        <taxon>Decapoda</taxon>
        <taxon>Pleocyemata</taxon>
        <taxon>Brachyura</taxon>
        <taxon>Eubrachyura</taxon>
        <taxon>Portunoidea</taxon>
        <taxon>Portunidae</taxon>
        <taxon>Portuninae</taxon>
        <taxon>Scylla</taxon>
    </lineage>
</organism>
<name>A0AAW0U063_SCYPA</name>
<dbReference type="Proteomes" id="UP001487740">
    <property type="component" value="Unassembled WGS sequence"/>
</dbReference>
<sequence length="221" mass="24100">MAPGCSRPARRLRRTSSDSGSEGVAPPSAGFSPTRNLLIFPQSILPAILPSSSLACPVLQHYNKGGKCRASIERGMVSLPHRSFTPRPSHTTSLSHHVFLAPSCTTPLPHHAHENNMNNTAQPQPASVSRSKTNAQKGSSTGFSAPSMYRVTTKSDHVLDELNEISLTTKRKAELRYEKAARRSSRVRHLERKQQQRTPRGSACVGGALLLSESDPCVRKF</sequence>